<keyword evidence="4" id="KW-1185">Reference proteome</keyword>
<evidence type="ECO:0000259" key="2">
    <source>
        <dbReference type="PROSITE" id="PS50003"/>
    </source>
</evidence>
<feature type="compositionally biased region" description="Pro residues" evidence="1">
    <location>
        <begin position="907"/>
        <end position="919"/>
    </location>
</feature>
<evidence type="ECO:0000313" key="4">
    <source>
        <dbReference type="Proteomes" id="UP001285263"/>
    </source>
</evidence>
<sequence length="1001" mass="108870">MATDGQVEKLTRWVEQLRQLLNLRSGKATEEDYGKLRQEMAGLSGGDSPLPPGVQKLLTELSTTVGKDASPEDKDQRQVVEDFRDELQGLLNRLVPVLKPDEVALHKAWLELSAKSCELNKYELAMKVLQDAWHQAKAIEAEKREPAVVLHIDSPLRPVVDRALEEVGKVAAQLDELDADLAVQFALLASMTHKAMKAGEYGVALGLASQWFTSAEEAVAAQGRQRMVPLRQRIEDEVYIPNAELKKLEAPLASVPHSDKWFNESSVSKAEWDGVLQGVVQDGKTVQAAVTQARQACEQERLRWGQEKQGATVLLTRLKLVVSDAAGADEDKRFQSADASDIATQGLRKLGDGCTAWQTLAAEWERAAQASEAARDAFAQSEEDTKKKLLAVTREAPADRAPLDLLLAAGQQLAAGRDWVAAGAKLEECRRTADEKIKAQRDGVKLSVGTHCEAAYLEDLLDKLGAAEVKKLSTALGPKVLGEMSLQFKVGEMEQLQKEAGDGKGLKALLDDVAGGKAADLQSLRASFGSLAPLQAVAKDGFGGKTKTLGTLLKTGFAGDSGKLKTFLDGYPNPDPDLLKANNPAALKAQKDQENLKNLLNTGGLNDNPEAFAHLVNTGCAGDPAKLKDLHAKFSATTPPGLAGMKALLDTANLKTPPERLADILKTGCSSSAENLKELAIGFDGKMGQLKEATGQWGDGSGAAIKGLTDARHLNGDFQALQKNFTATLNQRYPGSGGKADREFMIRVAPEFTRAVLPDDINATLADKFELDPADAGSFKDSDWNHLLMHVCERHLPSSFAFEGAKAASTPINVHNSQFPVDWTPQRIATLMKEALKSANGKQTLLGLEDRARKAEEYAKHVEWAARTIAHDCWQARVDYRAWWNGGGRQRWIYDKKMEKGEVWNGPVPPDPGPAPPWPGQGFDNPGPEPAQPGAEPPNTPEPPWITPTFWYGDVEFQLGVDYRNGKRQIVQYFPVQSVGTPAITAFPRYDMEAMRDATIK</sequence>
<dbReference type="Proteomes" id="UP001285263">
    <property type="component" value="Unassembled WGS sequence"/>
</dbReference>
<organism evidence="3 4">
    <name type="scientific">Roseateles agri</name>
    <dbReference type="NCBI Taxonomy" id="3098619"/>
    <lineage>
        <taxon>Bacteria</taxon>
        <taxon>Pseudomonadati</taxon>
        <taxon>Pseudomonadota</taxon>
        <taxon>Betaproteobacteria</taxon>
        <taxon>Burkholderiales</taxon>
        <taxon>Sphaerotilaceae</taxon>
        <taxon>Roseateles</taxon>
    </lineage>
</organism>
<gene>
    <name evidence="3" type="ORF">SNE35_27825</name>
</gene>
<protein>
    <recommendedName>
        <fullName evidence="2">PH domain-containing protein</fullName>
    </recommendedName>
</protein>
<accession>A0ABU5DPU6</accession>
<comment type="caution">
    <text evidence="3">The sequence shown here is derived from an EMBL/GenBank/DDBJ whole genome shotgun (WGS) entry which is preliminary data.</text>
</comment>
<dbReference type="PROSITE" id="PS50003">
    <property type="entry name" value="PH_DOMAIN"/>
    <property type="match status" value="1"/>
</dbReference>
<reference evidence="3 4" key="1">
    <citation type="submission" date="2023-11" db="EMBL/GenBank/DDBJ databases">
        <title>Paucibacter sp. nov., isolated from fresh soil in Korea.</title>
        <authorList>
            <person name="Le N.T.T."/>
        </authorList>
    </citation>
    <scope>NUCLEOTIDE SEQUENCE [LARGE SCALE GENOMIC DNA]</scope>
    <source>
        <strain evidence="3 4">R3-3</strain>
    </source>
</reference>
<feature type="domain" description="PH" evidence="2">
    <location>
        <begin position="1"/>
        <end position="22"/>
    </location>
</feature>
<name>A0ABU5DPU6_9BURK</name>
<proteinExistence type="predicted"/>
<feature type="compositionally biased region" description="Pro residues" evidence="1">
    <location>
        <begin position="927"/>
        <end position="946"/>
    </location>
</feature>
<evidence type="ECO:0000256" key="1">
    <source>
        <dbReference type="SAM" id="MobiDB-lite"/>
    </source>
</evidence>
<dbReference type="EMBL" id="JAXCLA010000010">
    <property type="protein sequence ID" value="MDY0748339.1"/>
    <property type="molecule type" value="Genomic_DNA"/>
</dbReference>
<dbReference type="InterPro" id="IPR001849">
    <property type="entry name" value="PH_domain"/>
</dbReference>
<evidence type="ECO:0000313" key="3">
    <source>
        <dbReference type="EMBL" id="MDY0748339.1"/>
    </source>
</evidence>
<feature type="region of interest" description="Disordered" evidence="1">
    <location>
        <begin position="903"/>
        <end position="947"/>
    </location>
</feature>